<evidence type="ECO:0000313" key="1">
    <source>
        <dbReference type="EMBL" id="GAI51365.1"/>
    </source>
</evidence>
<feature type="non-terminal residue" evidence="1">
    <location>
        <position position="1"/>
    </location>
</feature>
<comment type="caution">
    <text evidence="1">The sequence shown here is derived from an EMBL/GenBank/DDBJ whole genome shotgun (WGS) entry which is preliminary data.</text>
</comment>
<name>X1QK29_9ZZZZ</name>
<dbReference type="AlphaFoldDB" id="X1QK29"/>
<gene>
    <name evidence="1" type="ORF">S06H3_56275</name>
</gene>
<reference evidence="1" key="1">
    <citation type="journal article" date="2014" name="Front. Microbiol.">
        <title>High frequency of phylogenetically diverse reductive dehalogenase-homologous genes in deep subseafloor sedimentary metagenomes.</title>
        <authorList>
            <person name="Kawai M."/>
            <person name="Futagami T."/>
            <person name="Toyoda A."/>
            <person name="Takaki Y."/>
            <person name="Nishi S."/>
            <person name="Hori S."/>
            <person name="Arai W."/>
            <person name="Tsubouchi T."/>
            <person name="Morono Y."/>
            <person name="Uchiyama I."/>
            <person name="Ito T."/>
            <person name="Fujiyama A."/>
            <person name="Inagaki F."/>
            <person name="Takami H."/>
        </authorList>
    </citation>
    <scope>NUCLEOTIDE SEQUENCE</scope>
    <source>
        <strain evidence="1">Expedition CK06-06</strain>
    </source>
</reference>
<accession>X1QK29</accession>
<organism evidence="1">
    <name type="scientific">marine sediment metagenome</name>
    <dbReference type="NCBI Taxonomy" id="412755"/>
    <lineage>
        <taxon>unclassified sequences</taxon>
        <taxon>metagenomes</taxon>
        <taxon>ecological metagenomes</taxon>
    </lineage>
</organism>
<protein>
    <submittedName>
        <fullName evidence="1">Uncharacterized protein</fullName>
    </submittedName>
</protein>
<dbReference type="EMBL" id="BARV01036190">
    <property type="protein sequence ID" value="GAI51365.1"/>
    <property type="molecule type" value="Genomic_DNA"/>
</dbReference>
<proteinExistence type="predicted"/>
<sequence>SFLIIKCTDFHCDQAGICNKVAMAVPLGVIKG</sequence>